<keyword evidence="3" id="KW-1185">Reference proteome</keyword>
<keyword evidence="1" id="KW-1133">Transmembrane helix</keyword>
<evidence type="ECO:0000256" key="1">
    <source>
        <dbReference type="SAM" id="Phobius"/>
    </source>
</evidence>
<protein>
    <recommendedName>
        <fullName evidence="4">ABC-2 type transporter</fullName>
    </recommendedName>
</protein>
<comment type="caution">
    <text evidence="2">The sequence shown here is derived from an EMBL/GenBank/DDBJ whole genome shotgun (WGS) entry which is preliminary data.</text>
</comment>
<reference evidence="2 3" key="1">
    <citation type="submission" date="2009-01" db="EMBL/GenBank/DDBJ databases">
        <authorList>
            <person name="Fulton L."/>
            <person name="Clifton S."/>
            <person name="Fulton B."/>
            <person name="Xu J."/>
            <person name="Minx P."/>
            <person name="Pepin K.H."/>
            <person name="Johnson M."/>
            <person name="Bhonagiri V."/>
            <person name="Nash W.E."/>
            <person name="Mardis E.R."/>
            <person name="Wilson R.K."/>
        </authorList>
    </citation>
    <scope>NUCLEOTIDE SEQUENCE [LARGE SCALE GENOMIC DNA]</scope>
    <source>
        <strain evidence="2 3">DSM 5476</strain>
    </source>
</reference>
<feature type="transmembrane region" description="Helical" evidence="1">
    <location>
        <begin position="74"/>
        <end position="97"/>
    </location>
</feature>
<dbReference type="STRING" id="537013.CLOSTMETH_00111"/>
<feature type="transmembrane region" description="Helical" evidence="1">
    <location>
        <begin position="190"/>
        <end position="207"/>
    </location>
</feature>
<dbReference type="Pfam" id="PF12679">
    <property type="entry name" value="ABC2_membrane_2"/>
    <property type="match status" value="1"/>
</dbReference>
<name>C0E8G6_9FIRM</name>
<dbReference type="HOGENOM" id="CLU_064090_1_1_9"/>
<reference evidence="2 3" key="2">
    <citation type="submission" date="2009-02" db="EMBL/GenBank/DDBJ databases">
        <title>Draft genome sequence of Clostridium methylpentosum (DSM 5476).</title>
        <authorList>
            <person name="Sudarsanam P."/>
            <person name="Ley R."/>
            <person name="Guruge J."/>
            <person name="Turnbaugh P.J."/>
            <person name="Mahowald M."/>
            <person name="Liep D."/>
            <person name="Gordon J."/>
        </authorList>
    </citation>
    <scope>NUCLEOTIDE SEQUENCE [LARGE SCALE GENOMIC DNA]</scope>
    <source>
        <strain evidence="2 3">DSM 5476</strain>
    </source>
</reference>
<feature type="transmembrane region" description="Helical" evidence="1">
    <location>
        <begin position="163"/>
        <end position="183"/>
    </location>
</feature>
<feature type="transmembrane region" description="Helical" evidence="1">
    <location>
        <begin position="118"/>
        <end position="143"/>
    </location>
</feature>
<dbReference type="AlphaFoldDB" id="C0E8G6"/>
<dbReference type="PANTHER" id="PTHR37305">
    <property type="entry name" value="INTEGRAL MEMBRANE PROTEIN-RELATED"/>
    <property type="match status" value="1"/>
</dbReference>
<feature type="transmembrane region" description="Helical" evidence="1">
    <location>
        <begin position="238"/>
        <end position="259"/>
    </location>
</feature>
<dbReference type="EMBL" id="ACEC01000004">
    <property type="protein sequence ID" value="EEG32239.1"/>
    <property type="molecule type" value="Genomic_DNA"/>
</dbReference>
<dbReference type="Proteomes" id="UP000003340">
    <property type="component" value="Unassembled WGS sequence"/>
</dbReference>
<dbReference type="PANTHER" id="PTHR37305:SF2">
    <property type="entry name" value="BACITRACIN TRANSPORT PERMEASE PROTEIN BCRB"/>
    <property type="match status" value="1"/>
</dbReference>
<dbReference type="GO" id="GO:0005886">
    <property type="term" value="C:plasma membrane"/>
    <property type="evidence" value="ECO:0007669"/>
    <property type="project" value="UniProtKB-SubCell"/>
</dbReference>
<keyword evidence="1" id="KW-0812">Transmembrane</keyword>
<dbReference type="eggNOG" id="COG1277">
    <property type="taxonomic scope" value="Bacteria"/>
</dbReference>
<keyword evidence="1" id="KW-0472">Membrane</keyword>
<sequence length="266" mass="29254">MSLAIFKADFRRYWKLLLVFTVVLLFYFVVMMSMFNPTNAASVEEMMKLMPQGMLDAFGMGNLSSSFTGSLANYFYGMIVFLFPTICFIIIANGIVAHYVDSGAIANFLSTPLTRTRFVVTQAIFLLISLTLMFGILVGVGIASCEALYPGELDLNAFLLMNLSSYITYLCITGISFCASCLFNDTGKSLLFGAGLPILFMLMKMMGQANDKVGWMADISPYSLYSPTEIAQSGQLELLPTVVLVAVALVTYLLGITVFRKKNLPV</sequence>
<evidence type="ECO:0008006" key="4">
    <source>
        <dbReference type="Google" id="ProtNLM"/>
    </source>
</evidence>
<accession>C0E8G6</accession>
<evidence type="ECO:0000313" key="3">
    <source>
        <dbReference type="Proteomes" id="UP000003340"/>
    </source>
</evidence>
<proteinExistence type="predicted"/>
<gene>
    <name evidence="2" type="ORF">CLOSTMETH_00111</name>
</gene>
<evidence type="ECO:0000313" key="2">
    <source>
        <dbReference type="EMBL" id="EEG32239.1"/>
    </source>
</evidence>
<dbReference type="GO" id="GO:0140359">
    <property type="term" value="F:ABC-type transporter activity"/>
    <property type="evidence" value="ECO:0007669"/>
    <property type="project" value="InterPro"/>
</dbReference>
<organism evidence="2 3">
    <name type="scientific">[Clostridium] methylpentosum DSM 5476</name>
    <dbReference type="NCBI Taxonomy" id="537013"/>
    <lineage>
        <taxon>Bacteria</taxon>
        <taxon>Bacillati</taxon>
        <taxon>Bacillota</taxon>
        <taxon>Clostridia</taxon>
        <taxon>Eubacteriales</taxon>
        <taxon>Oscillospiraceae</taxon>
        <taxon>Oscillospiraceae incertae sedis</taxon>
    </lineage>
</organism>